<dbReference type="GO" id="GO:0034220">
    <property type="term" value="P:monoatomic ion transmembrane transport"/>
    <property type="evidence" value="ECO:0007669"/>
    <property type="project" value="UniProtKB-KW"/>
</dbReference>
<evidence type="ECO:0000256" key="9">
    <source>
        <dbReference type="ARBA" id="ARBA00023065"/>
    </source>
</evidence>
<feature type="region of interest" description="Disordered" evidence="13">
    <location>
        <begin position="405"/>
        <end position="434"/>
    </location>
</feature>
<proteinExistence type="inferred from homology"/>
<evidence type="ECO:0000256" key="1">
    <source>
        <dbReference type="ARBA" id="ARBA00004610"/>
    </source>
</evidence>
<dbReference type="GO" id="GO:0005886">
    <property type="term" value="C:plasma membrane"/>
    <property type="evidence" value="ECO:0007669"/>
    <property type="project" value="UniProtKB-SubCell"/>
</dbReference>
<gene>
    <name evidence="12" type="primary">inx</name>
    <name evidence="14" type="ORF">EVEC_LOCUS6691</name>
</gene>
<evidence type="ECO:0000256" key="6">
    <source>
        <dbReference type="ARBA" id="ARBA00022868"/>
    </source>
</evidence>
<keyword evidence="15" id="KW-1185">Reference proteome</keyword>
<evidence type="ECO:0000256" key="8">
    <source>
        <dbReference type="ARBA" id="ARBA00022989"/>
    </source>
</evidence>
<evidence type="ECO:0000256" key="2">
    <source>
        <dbReference type="ARBA" id="ARBA00004651"/>
    </source>
</evidence>
<feature type="compositionally biased region" description="Polar residues" evidence="13">
    <location>
        <begin position="405"/>
        <end position="414"/>
    </location>
</feature>
<reference evidence="14 15" key="2">
    <citation type="submission" date="2018-10" db="EMBL/GenBank/DDBJ databases">
        <authorList>
            <consortium name="Pathogen Informatics"/>
        </authorList>
    </citation>
    <scope>NUCLEOTIDE SEQUENCE [LARGE SCALE GENOMIC DNA]</scope>
</reference>
<evidence type="ECO:0000256" key="4">
    <source>
        <dbReference type="ARBA" id="ARBA00022475"/>
    </source>
</evidence>
<dbReference type="EMBL" id="UXUI01008611">
    <property type="protein sequence ID" value="VDD91940.1"/>
    <property type="molecule type" value="Genomic_DNA"/>
</dbReference>
<sequence>MLEIPLLGRFLDSTSSNGLDDLVDRAHSEFTVWILVLFAMFVGGKQHFGQPIQCMLPGHMDPSKNVSRKDSLPGWSSYGQDYCFVTNTYRLPTNSTVPNAAVRSQLKKEEGVTLTYYQLLNFFKWVPYFLVIQAFCFYLPNWIWRLLQSYSYVDMQAVVSEATAIRGEMKVEKRRERVSKLVDFLFASLTLHVGLREKERWPAYWTVIYLFSKVLGIINDIGQLYLIAYFLGIKNVDWALHPFLLSQRVSREGYNFTASHFPRVTFCDFYKSEQGRVQSYTFQCVVMLNVINEKIFLFLFYWIVVLIVISIGNVIFVVVKVFFHRKTSLKFYIQSAGDNEHDFYLNTDKVQLIEFVNNVFQYDGILLLHFLNSHAGAIVTRDIVNGLWRLFTSNFMAAKSFGPNNVQPPSSASALKTKDQKDIPYINSKTSTFS</sequence>
<keyword evidence="11 12" id="KW-0407">Ion channel</keyword>
<dbReference type="GO" id="GO:0005243">
    <property type="term" value="F:gap junction channel activity"/>
    <property type="evidence" value="ECO:0007669"/>
    <property type="project" value="TreeGrafter"/>
</dbReference>
<dbReference type="GO" id="GO:0005921">
    <property type="term" value="C:gap junction"/>
    <property type="evidence" value="ECO:0007669"/>
    <property type="project" value="UniProtKB-SubCell"/>
</dbReference>
<evidence type="ECO:0000313" key="16">
    <source>
        <dbReference type="WBParaSite" id="EVEC_0000717001-mRNA-1"/>
    </source>
</evidence>
<comment type="function">
    <text evidence="12">Structural component of the gap junctions.</text>
</comment>
<dbReference type="WBParaSite" id="EVEC_0000717001-mRNA-1">
    <property type="protein sequence ID" value="EVEC_0000717001-mRNA-1"/>
    <property type="gene ID" value="EVEC_0000717001"/>
</dbReference>
<evidence type="ECO:0000256" key="10">
    <source>
        <dbReference type="ARBA" id="ARBA00023136"/>
    </source>
</evidence>
<dbReference type="PROSITE" id="PS51013">
    <property type="entry name" value="PANNEXIN"/>
    <property type="match status" value="1"/>
</dbReference>
<evidence type="ECO:0000256" key="7">
    <source>
        <dbReference type="ARBA" id="ARBA00022949"/>
    </source>
</evidence>
<comment type="subcellular location">
    <subcellularLocation>
        <location evidence="1">Cell junction</location>
        <location evidence="1">Gap junction</location>
    </subcellularLocation>
    <subcellularLocation>
        <location evidence="2 12">Cell membrane</location>
        <topology evidence="2 12">Multi-pass membrane protein</topology>
    </subcellularLocation>
</comment>
<evidence type="ECO:0000256" key="12">
    <source>
        <dbReference type="RuleBase" id="RU010713"/>
    </source>
</evidence>
<dbReference type="OrthoDB" id="5867527at2759"/>
<feature type="transmembrane region" description="Helical" evidence="12">
    <location>
        <begin position="207"/>
        <end position="231"/>
    </location>
</feature>
<keyword evidence="6" id="KW-0303">Gap junction</keyword>
<feature type="transmembrane region" description="Helical" evidence="12">
    <location>
        <begin position="125"/>
        <end position="144"/>
    </location>
</feature>
<keyword evidence="4" id="KW-1003">Cell membrane</keyword>
<evidence type="ECO:0000256" key="11">
    <source>
        <dbReference type="ARBA" id="ARBA00023303"/>
    </source>
</evidence>
<keyword evidence="9 12" id="KW-0406">Ion transport</keyword>
<evidence type="ECO:0000256" key="13">
    <source>
        <dbReference type="SAM" id="MobiDB-lite"/>
    </source>
</evidence>
<keyword evidence="5 12" id="KW-0812">Transmembrane</keyword>
<name>A0A0N4V9Q0_ENTVE</name>
<comment type="caution">
    <text evidence="12">Lacks conserved residue(s) required for the propagation of feature annotation.</text>
</comment>
<evidence type="ECO:0000313" key="14">
    <source>
        <dbReference type="EMBL" id="VDD91940.1"/>
    </source>
</evidence>
<dbReference type="InterPro" id="IPR000990">
    <property type="entry name" value="Innexin"/>
</dbReference>
<dbReference type="STRING" id="51028.A0A0N4V9Q0"/>
<accession>A0A0N4V9Q0</accession>
<dbReference type="PANTHER" id="PTHR11893:SF20">
    <property type="entry name" value="INNEXIN-3"/>
    <property type="match status" value="1"/>
</dbReference>
<keyword evidence="8 12" id="KW-1133">Transmembrane helix</keyword>
<feature type="transmembrane region" description="Helical" evidence="12">
    <location>
        <begin position="295"/>
        <end position="323"/>
    </location>
</feature>
<evidence type="ECO:0000256" key="3">
    <source>
        <dbReference type="ARBA" id="ARBA00022448"/>
    </source>
</evidence>
<keyword evidence="10 12" id="KW-0472">Membrane</keyword>
<evidence type="ECO:0000313" key="15">
    <source>
        <dbReference type="Proteomes" id="UP000274131"/>
    </source>
</evidence>
<comment type="similarity">
    <text evidence="12">Belongs to the pannexin family.</text>
</comment>
<dbReference type="Proteomes" id="UP000274131">
    <property type="component" value="Unassembled WGS sequence"/>
</dbReference>
<dbReference type="PRINTS" id="PR01262">
    <property type="entry name" value="INNEXIN"/>
</dbReference>
<protein>
    <recommendedName>
        <fullName evidence="12">Innexin</fullName>
    </recommendedName>
</protein>
<dbReference type="PANTHER" id="PTHR11893">
    <property type="entry name" value="INNEXIN"/>
    <property type="match status" value="1"/>
</dbReference>
<keyword evidence="3 12" id="KW-0813">Transport</keyword>
<dbReference type="AlphaFoldDB" id="A0A0N4V9Q0"/>
<dbReference type="Pfam" id="PF00876">
    <property type="entry name" value="Innexin"/>
    <property type="match status" value="1"/>
</dbReference>
<evidence type="ECO:0000256" key="5">
    <source>
        <dbReference type="ARBA" id="ARBA00022692"/>
    </source>
</evidence>
<organism evidence="16">
    <name type="scientific">Enterobius vermicularis</name>
    <name type="common">Human pinworm</name>
    <dbReference type="NCBI Taxonomy" id="51028"/>
    <lineage>
        <taxon>Eukaryota</taxon>
        <taxon>Metazoa</taxon>
        <taxon>Ecdysozoa</taxon>
        <taxon>Nematoda</taxon>
        <taxon>Chromadorea</taxon>
        <taxon>Rhabditida</taxon>
        <taxon>Spirurina</taxon>
        <taxon>Oxyuridomorpha</taxon>
        <taxon>Oxyuroidea</taxon>
        <taxon>Oxyuridae</taxon>
        <taxon>Enterobius</taxon>
    </lineage>
</organism>
<keyword evidence="7" id="KW-0965">Cell junction</keyword>
<reference evidence="16" key="1">
    <citation type="submission" date="2017-02" db="UniProtKB">
        <authorList>
            <consortium name="WormBaseParasite"/>
        </authorList>
    </citation>
    <scope>IDENTIFICATION</scope>
</reference>